<dbReference type="InterPro" id="IPR008969">
    <property type="entry name" value="CarboxyPept-like_regulatory"/>
</dbReference>
<keyword evidence="6" id="KW-0998">Cell outer membrane</keyword>
<feature type="compositionally biased region" description="Polar residues" evidence="7">
    <location>
        <begin position="165"/>
        <end position="180"/>
    </location>
</feature>
<dbReference type="GO" id="GO:0015344">
    <property type="term" value="F:siderophore uptake transmembrane transporter activity"/>
    <property type="evidence" value="ECO:0007669"/>
    <property type="project" value="TreeGrafter"/>
</dbReference>
<evidence type="ECO:0000256" key="8">
    <source>
        <dbReference type="SAM" id="SignalP"/>
    </source>
</evidence>
<evidence type="ECO:0000256" key="1">
    <source>
        <dbReference type="ARBA" id="ARBA00004571"/>
    </source>
</evidence>
<keyword evidence="2" id="KW-0813">Transport</keyword>
<evidence type="ECO:0000313" key="10">
    <source>
        <dbReference type="EMBL" id="GGA76100.1"/>
    </source>
</evidence>
<name>A0A916RXU1_9BACT</name>
<evidence type="ECO:0000313" key="11">
    <source>
        <dbReference type="Proteomes" id="UP000648801"/>
    </source>
</evidence>
<dbReference type="GO" id="GO:0009279">
    <property type="term" value="C:cell outer membrane"/>
    <property type="evidence" value="ECO:0007669"/>
    <property type="project" value="UniProtKB-SubCell"/>
</dbReference>
<dbReference type="Gene3D" id="2.40.170.20">
    <property type="entry name" value="TonB-dependent receptor, beta-barrel domain"/>
    <property type="match status" value="1"/>
</dbReference>
<dbReference type="Pfam" id="PF13620">
    <property type="entry name" value="CarboxypepD_reg"/>
    <property type="match status" value="1"/>
</dbReference>
<dbReference type="Gene3D" id="2.60.40.1120">
    <property type="entry name" value="Carboxypeptidase-like, regulatory domain"/>
    <property type="match status" value="1"/>
</dbReference>
<evidence type="ECO:0000256" key="7">
    <source>
        <dbReference type="SAM" id="MobiDB-lite"/>
    </source>
</evidence>
<organism evidence="10 11">
    <name type="scientific">Edaphobacter acidisoli</name>
    <dbReference type="NCBI Taxonomy" id="2040573"/>
    <lineage>
        <taxon>Bacteria</taxon>
        <taxon>Pseudomonadati</taxon>
        <taxon>Acidobacteriota</taxon>
        <taxon>Terriglobia</taxon>
        <taxon>Terriglobales</taxon>
        <taxon>Acidobacteriaceae</taxon>
        <taxon>Edaphobacter</taxon>
    </lineage>
</organism>
<protein>
    <recommendedName>
        <fullName evidence="9">TonB-dependent transporter Oar-like beta-barrel domain-containing protein</fullName>
    </recommendedName>
</protein>
<keyword evidence="4" id="KW-0812">Transmembrane</keyword>
<dbReference type="SUPFAM" id="SSF49464">
    <property type="entry name" value="Carboxypeptidase regulatory domain-like"/>
    <property type="match status" value="1"/>
</dbReference>
<sequence>MKRYLLVCLLCITAVAFSQEFRATMTGRVTDSSGAIIPKAAVTVTNMDTKVAVNTTTNAAGQYTTPFLLPGKYSITVTAPGFQKFVHDNITLQTGARVSEDAALSVGSVAEEVHVSADNTLIDTQSATAGQVLTSEEIEDLPDNGRSPLGLAKTEYGVVPKAKDSVTQTRPFDNSATSDFSIGGGNSQSNELLLNGVPNMQDSSRVAGFSPSLDSVQAVRVDVFESDASYGDTSGGTVNLVTKAGTNQFHGTASEFNEFSGINAVQRWFIPKGSTTPPTRQNQYGFTLGGPVWIPKVFNGRDKLFFFYAYERFIGSTPDPVLSTVPTQAERGGDFSALLALGSSYQLYDPYSGVAVGTSVARSPLQGNIVPSTKINPVSQALIKYFPAPNVTGSPDGENNYFSNIPTTDNYNSHSGRLDWSLNDSNKIFFETHRSEYKRSLANIFNNISTGTTSYDVYQGGVVDYVRTWNPTLTSDTRASLTRSYLNSSLNSQGFNATAIGYPGYIDDNATERFMPQISFSEPKGTTAFGGLSTKPSNLEAFDTFQFFSATTKVWGHHVLKIGPDLRLYKYALLSPGSSSGSFTFGNNFMTSSTAAAAPPFGSSFASFLYGIPTGGTQNISQAYLYNSWYFSGFVQDDWRLLPSLTVNLGMRVEHETPITESLNRAVVGWDSTTANEATAPATAAYASIYAANASHLAELPPSAFVSTGGVIYATPSHRNEYNTPKAYVSPRIGISFAPPVFNNKMVVRAGFGVFVNPFTDYNTPQNYGFSATTSLVPTTDNYVTPAATLSDPFPSSNPIQQPTGSALGINTNLGSGIQFRGPNLQVPYSQRWSLDIQQQLTANSMIDIGYIGAHQVHLSYTNNLSAAGYYPYMSQSRRLDPVVQANLGQSITNPFKGLPGMTGSLDTSKTIAKYTLLQRYPEYSSIVQALVPGASATYNELLARYHVRASHGLELNVNYEYSRNLMTSQLTPGGPLTYGESTSDYPVHLSITTSYALPIGRGRSWLANNRLVDALIGGFSVNAIYQKLSGTPISWSQFDFANGSNGFNSNFHVNMRNYNEAFDRTVFYTGTGAGYKNGTDLTDTGQPSSTYNVRTVPQYFFRQDGTNNLDASVIKTFHIGERFNLEYRFEAFNVLNHTVFGAPNVSPTSAVGSTSAGPTGFATIDTISSVNRTLQQGLRIQF</sequence>
<dbReference type="PANTHER" id="PTHR30069:SF46">
    <property type="entry name" value="OAR PROTEIN"/>
    <property type="match status" value="1"/>
</dbReference>
<dbReference type="PANTHER" id="PTHR30069">
    <property type="entry name" value="TONB-DEPENDENT OUTER MEMBRANE RECEPTOR"/>
    <property type="match status" value="1"/>
</dbReference>
<evidence type="ECO:0000256" key="5">
    <source>
        <dbReference type="ARBA" id="ARBA00023136"/>
    </source>
</evidence>
<dbReference type="Proteomes" id="UP000648801">
    <property type="component" value="Unassembled WGS sequence"/>
</dbReference>
<evidence type="ECO:0000256" key="3">
    <source>
        <dbReference type="ARBA" id="ARBA00022452"/>
    </source>
</evidence>
<comment type="subcellular location">
    <subcellularLocation>
        <location evidence="1">Cell outer membrane</location>
        <topology evidence="1">Multi-pass membrane protein</topology>
    </subcellularLocation>
</comment>
<accession>A0A916RXU1</accession>
<dbReference type="Gene3D" id="2.170.130.10">
    <property type="entry name" value="TonB-dependent receptor, plug domain"/>
    <property type="match status" value="1"/>
</dbReference>
<reference evidence="10" key="1">
    <citation type="journal article" date="2014" name="Int. J. Syst. Evol. Microbiol.">
        <title>Complete genome sequence of Corynebacterium casei LMG S-19264T (=DSM 44701T), isolated from a smear-ripened cheese.</title>
        <authorList>
            <consortium name="US DOE Joint Genome Institute (JGI-PGF)"/>
            <person name="Walter F."/>
            <person name="Albersmeier A."/>
            <person name="Kalinowski J."/>
            <person name="Ruckert C."/>
        </authorList>
    </citation>
    <scope>NUCLEOTIDE SEQUENCE</scope>
    <source>
        <strain evidence="10">CGMCC 1.15447</strain>
    </source>
</reference>
<keyword evidence="3" id="KW-1134">Transmembrane beta strand</keyword>
<evidence type="ECO:0000256" key="2">
    <source>
        <dbReference type="ARBA" id="ARBA00022448"/>
    </source>
</evidence>
<proteinExistence type="predicted"/>
<dbReference type="InterPro" id="IPR039426">
    <property type="entry name" value="TonB-dep_rcpt-like"/>
</dbReference>
<keyword evidence="11" id="KW-1185">Reference proteome</keyword>
<dbReference type="EMBL" id="BMJB01000002">
    <property type="protein sequence ID" value="GGA76100.1"/>
    <property type="molecule type" value="Genomic_DNA"/>
</dbReference>
<gene>
    <name evidence="10" type="ORF">GCM10011507_29370</name>
</gene>
<dbReference type="InterPro" id="IPR057601">
    <property type="entry name" value="Oar-like_b-barrel"/>
</dbReference>
<evidence type="ECO:0000256" key="4">
    <source>
        <dbReference type="ARBA" id="ARBA00022692"/>
    </source>
</evidence>
<evidence type="ECO:0000256" key="6">
    <source>
        <dbReference type="ARBA" id="ARBA00023237"/>
    </source>
</evidence>
<dbReference type="AlphaFoldDB" id="A0A916RXU1"/>
<feature type="signal peptide" evidence="8">
    <location>
        <begin position="1"/>
        <end position="18"/>
    </location>
</feature>
<feature type="region of interest" description="Disordered" evidence="7">
    <location>
        <begin position="163"/>
        <end position="183"/>
    </location>
</feature>
<keyword evidence="5" id="KW-0472">Membrane</keyword>
<reference evidence="10" key="2">
    <citation type="submission" date="2020-09" db="EMBL/GenBank/DDBJ databases">
        <authorList>
            <person name="Sun Q."/>
            <person name="Zhou Y."/>
        </authorList>
    </citation>
    <scope>NUCLEOTIDE SEQUENCE</scope>
    <source>
        <strain evidence="10">CGMCC 1.15447</strain>
    </source>
</reference>
<dbReference type="InterPro" id="IPR037066">
    <property type="entry name" value="Plug_dom_sf"/>
</dbReference>
<dbReference type="GO" id="GO:0044718">
    <property type="term" value="P:siderophore transmembrane transport"/>
    <property type="evidence" value="ECO:0007669"/>
    <property type="project" value="TreeGrafter"/>
</dbReference>
<dbReference type="RefSeq" id="WP_188760265.1">
    <property type="nucleotide sequence ID" value="NZ_BMJB01000002.1"/>
</dbReference>
<dbReference type="SUPFAM" id="SSF56935">
    <property type="entry name" value="Porins"/>
    <property type="match status" value="1"/>
</dbReference>
<dbReference type="Pfam" id="PF25183">
    <property type="entry name" value="OMP_b-brl_4"/>
    <property type="match status" value="1"/>
</dbReference>
<feature type="domain" description="TonB-dependent transporter Oar-like beta-barrel" evidence="9">
    <location>
        <begin position="241"/>
        <end position="1176"/>
    </location>
</feature>
<dbReference type="InterPro" id="IPR036942">
    <property type="entry name" value="Beta-barrel_TonB_sf"/>
</dbReference>
<keyword evidence="8" id="KW-0732">Signal</keyword>
<evidence type="ECO:0000259" key="9">
    <source>
        <dbReference type="Pfam" id="PF25183"/>
    </source>
</evidence>
<comment type="caution">
    <text evidence="10">The sequence shown here is derived from an EMBL/GenBank/DDBJ whole genome shotgun (WGS) entry which is preliminary data.</text>
</comment>
<feature type="chain" id="PRO_5037782151" description="TonB-dependent transporter Oar-like beta-barrel domain-containing protein" evidence="8">
    <location>
        <begin position="19"/>
        <end position="1183"/>
    </location>
</feature>